<reference evidence="7 8" key="1">
    <citation type="journal article" date="2015" name="Nature">
        <title>rRNA introns, odd ribosomes, and small enigmatic genomes across a large radiation of phyla.</title>
        <authorList>
            <person name="Brown C.T."/>
            <person name="Hug L.A."/>
            <person name="Thomas B.C."/>
            <person name="Sharon I."/>
            <person name="Castelle C.J."/>
            <person name="Singh A."/>
            <person name="Wilkins M.J."/>
            <person name="Williams K.H."/>
            <person name="Banfield J.F."/>
        </authorList>
    </citation>
    <scope>NUCLEOTIDE SEQUENCE [LARGE SCALE GENOMIC DNA]</scope>
</reference>
<evidence type="ECO:0000313" key="8">
    <source>
        <dbReference type="Proteomes" id="UP000034063"/>
    </source>
</evidence>
<dbReference type="PANTHER" id="PTHR43761">
    <property type="entry name" value="D-ISOMER SPECIFIC 2-HYDROXYACID DEHYDROGENASE FAMILY PROTEIN (AFU_ORTHOLOGUE AFUA_1G13630)"/>
    <property type="match status" value="1"/>
</dbReference>
<evidence type="ECO:0000256" key="3">
    <source>
        <dbReference type="ARBA" id="ARBA00023027"/>
    </source>
</evidence>
<comment type="similarity">
    <text evidence="1 4">Belongs to the D-isomer specific 2-hydroxyacid dehydrogenase family.</text>
</comment>
<organism evidence="7 8">
    <name type="scientific">Candidatus Gottesmanbacteria bacterium GW2011_GWA2_44_17</name>
    <dbReference type="NCBI Taxonomy" id="1618444"/>
    <lineage>
        <taxon>Bacteria</taxon>
        <taxon>Candidatus Gottesmaniibacteriota</taxon>
    </lineage>
</organism>
<dbReference type="AlphaFoldDB" id="A0A0G1JUM0"/>
<dbReference type="InterPro" id="IPR006140">
    <property type="entry name" value="D-isomer_DH_NAD-bd"/>
</dbReference>
<proteinExistence type="inferred from homology"/>
<feature type="domain" description="D-isomer specific 2-hydroxyacid dehydrogenase NAD-binding" evidence="6">
    <location>
        <begin position="102"/>
        <end position="273"/>
    </location>
</feature>
<name>A0A0G1JUM0_9BACT</name>
<dbReference type="InterPro" id="IPR006139">
    <property type="entry name" value="D-isomer_2_OHA_DH_cat_dom"/>
</dbReference>
<dbReference type="EMBL" id="LCIB01000005">
    <property type="protein sequence ID" value="KKT47622.1"/>
    <property type="molecule type" value="Genomic_DNA"/>
</dbReference>
<evidence type="ECO:0000256" key="1">
    <source>
        <dbReference type="ARBA" id="ARBA00005854"/>
    </source>
</evidence>
<accession>A0A0G1JUM0</accession>
<evidence type="ECO:0000256" key="4">
    <source>
        <dbReference type="RuleBase" id="RU003719"/>
    </source>
</evidence>
<dbReference type="SUPFAM" id="SSF51735">
    <property type="entry name" value="NAD(P)-binding Rossmann-fold domains"/>
    <property type="match status" value="1"/>
</dbReference>
<dbReference type="Proteomes" id="UP000034063">
    <property type="component" value="Unassembled WGS sequence"/>
</dbReference>
<dbReference type="InterPro" id="IPR050418">
    <property type="entry name" value="D-iso_2-hydroxyacid_DH_PdxB"/>
</dbReference>
<sequence>MDKFQKILVTGFNKSGLDKDSWDQIKKFTRGLIFEPAADVDCLFSRFNRIDKKIIDSFPKLKYIGLLATGTGTVDLEYAKKKKVTVCNVPGYATESVAEWVFALILEHLHDLEKAKQVAHKGDFSGDGFTTSEILGKKFGIIGLGRIGFRVAQIAQGFGAQVTYWSRHRKDKAEKTGLKYESIDNLIRTSDFISLHTLTTKETENILDEKKINSLKAGAIIINVSGMEQVNIQALMKRLSKGDITFIFDHPDEMKKENVKKLAKFSNCLIYPPIGFVSAEARINKQAIFVSNLENFLKGKPTNKVN</sequence>
<protein>
    <submittedName>
        <fullName evidence="7">Uncharacterized protein</fullName>
    </submittedName>
</protein>
<keyword evidence="3" id="KW-0520">NAD</keyword>
<feature type="domain" description="D-isomer specific 2-hydroxyacid dehydrogenase catalytic" evidence="5">
    <location>
        <begin position="33"/>
        <end position="306"/>
    </location>
</feature>
<evidence type="ECO:0000313" key="7">
    <source>
        <dbReference type="EMBL" id="KKT47622.1"/>
    </source>
</evidence>
<evidence type="ECO:0000259" key="6">
    <source>
        <dbReference type="Pfam" id="PF02826"/>
    </source>
</evidence>
<dbReference type="InterPro" id="IPR036291">
    <property type="entry name" value="NAD(P)-bd_dom_sf"/>
</dbReference>
<comment type="caution">
    <text evidence="7">The sequence shown here is derived from an EMBL/GenBank/DDBJ whole genome shotgun (WGS) entry which is preliminary data.</text>
</comment>
<dbReference type="Pfam" id="PF02826">
    <property type="entry name" value="2-Hacid_dh_C"/>
    <property type="match status" value="1"/>
</dbReference>
<dbReference type="GO" id="GO:0016616">
    <property type="term" value="F:oxidoreductase activity, acting on the CH-OH group of donors, NAD or NADP as acceptor"/>
    <property type="evidence" value="ECO:0007669"/>
    <property type="project" value="InterPro"/>
</dbReference>
<dbReference type="Pfam" id="PF00389">
    <property type="entry name" value="2-Hacid_dh"/>
    <property type="match status" value="1"/>
</dbReference>
<dbReference type="Gene3D" id="3.40.50.720">
    <property type="entry name" value="NAD(P)-binding Rossmann-like Domain"/>
    <property type="match status" value="2"/>
</dbReference>
<dbReference type="SUPFAM" id="SSF52283">
    <property type="entry name" value="Formate/glycerate dehydrogenase catalytic domain-like"/>
    <property type="match status" value="1"/>
</dbReference>
<gene>
    <name evidence="7" type="ORF">UW37_C0005G0010</name>
</gene>
<evidence type="ECO:0000259" key="5">
    <source>
        <dbReference type="Pfam" id="PF00389"/>
    </source>
</evidence>
<dbReference type="GO" id="GO:0051287">
    <property type="term" value="F:NAD binding"/>
    <property type="evidence" value="ECO:0007669"/>
    <property type="project" value="InterPro"/>
</dbReference>
<dbReference type="PANTHER" id="PTHR43761:SF1">
    <property type="entry name" value="D-ISOMER SPECIFIC 2-HYDROXYACID DEHYDROGENASE CATALYTIC DOMAIN-CONTAINING PROTEIN-RELATED"/>
    <property type="match status" value="1"/>
</dbReference>
<evidence type="ECO:0000256" key="2">
    <source>
        <dbReference type="ARBA" id="ARBA00023002"/>
    </source>
</evidence>
<keyword evidence="2 4" id="KW-0560">Oxidoreductase</keyword>